<keyword evidence="3" id="KW-1185">Reference proteome</keyword>
<keyword evidence="1" id="KW-0732">Signal</keyword>
<feature type="signal peptide" evidence="1">
    <location>
        <begin position="1"/>
        <end position="27"/>
    </location>
</feature>
<sequence>MKRIVQTLIVLSSVALIGPSFTPLASASEMNSDEPTTQNTEEQFQFDGQDIAESDFIDLASDNGFEINTTIDGDTEIVIPDQDVYGYLLKQGNYDEANQFKQGMMLRGKNGVNKIVFGKTYNDIKLSKNTINTAIWSGRGASWLVVIVGGTVGLGVMGFVLDTILSAGHVNNGKVWRFTKKWKYVKKFNQ</sequence>
<protein>
    <submittedName>
        <fullName evidence="2">Uncharacterized protein</fullName>
    </submittedName>
</protein>
<feature type="chain" id="PRO_5020928142" evidence="1">
    <location>
        <begin position="28"/>
        <end position="190"/>
    </location>
</feature>
<dbReference type="Proteomes" id="UP000295558">
    <property type="component" value="Unassembled WGS sequence"/>
</dbReference>
<dbReference type="EMBL" id="SNZK01000002">
    <property type="protein sequence ID" value="TDR54529.1"/>
    <property type="molecule type" value="Genomic_DNA"/>
</dbReference>
<dbReference type="AlphaFoldDB" id="A0A4R6ZQV6"/>
<comment type="caution">
    <text evidence="2">The sequence shown here is derived from an EMBL/GenBank/DDBJ whole genome shotgun (WGS) entry which is preliminary data.</text>
</comment>
<gene>
    <name evidence="2" type="ORF">DFP96_102115</name>
</gene>
<evidence type="ECO:0000256" key="1">
    <source>
        <dbReference type="SAM" id="SignalP"/>
    </source>
</evidence>
<evidence type="ECO:0000313" key="2">
    <source>
        <dbReference type="EMBL" id="TDR54529.1"/>
    </source>
</evidence>
<dbReference type="RefSeq" id="WP_133619968.1">
    <property type="nucleotide sequence ID" value="NZ_SNZK01000002.1"/>
</dbReference>
<proteinExistence type="predicted"/>
<organism evidence="2 3">
    <name type="scientific">Listeria rocourtiae</name>
    <dbReference type="NCBI Taxonomy" id="647910"/>
    <lineage>
        <taxon>Bacteria</taxon>
        <taxon>Bacillati</taxon>
        <taxon>Bacillota</taxon>
        <taxon>Bacilli</taxon>
        <taxon>Bacillales</taxon>
        <taxon>Listeriaceae</taxon>
        <taxon>Listeria</taxon>
    </lineage>
</organism>
<name>A0A4R6ZQV6_9LIST</name>
<accession>A0A4R6ZQV6</accession>
<reference evidence="2 3" key="1">
    <citation type="submission" date="2019-03" db="EMBL/GenBank/DDBJ databases">
        <title>Genomic Encyclopedia of Type Strains, Phase III (KMG-III): the genomes of soil and plant-associated and newly described type strains.</title>
        <authorList>
            <person name="Whitman W."/>
        </authorList>
    </citation>
    <scope>NUCLEOTIDE SEQUENCE [LARGE SCALE GENOMIC DNA]</scope>
    <source>
        <strain evidence="2 3">CECT 7972</strain>
    </source>
</reference>
<evidence type="ECO:0000313" key="3">
    <source>
        <dbReference type="Proteomes" id="UP000295558"/>
    </source>
</evidence>